<organism evidence="2 3">
    <name type="scientific">Dyella kyungheensis</name>
    <dbReference type="NCBI Taxonomy" id="1242174"/>
    <lineage>
        <taxon>Bacteria</taxon>
        <taxon>Pseudomonadati</taxon>
        <taxon>Pseudomonadota</taxon>
        <taxon>Gammaproteobacteria</taxon>
        <taxon>Lysobacterales</taxon>
        <taxon>Rhodanobacteraceae</taxon>
        <taxon>Dyella</taxon>
    </lineage>
</organism>
<evidence type="ECO:0008006" key="4">
    <source>
        <dbReference type="Google" id="ProtNLM"/>
    </source>
</evidence>
<protein>
    <recommendedName>
        <fullName evidence="4">DUF1269 domain-containing protein</fullName>
    </recommendedName>
</protein>
<reference evidence="2 3" key="1">
    <citation type="submission" date="2020-10" db="EMBL/GenBank/DDBJ databases">
        <title>Phylogeny of dyella-like bacteria.</title>
        <authorList>
            <person name="Fu J."/>
        </authorList>
    </citation>
    <scope>NUCLEOTIDE SEQUENCE [LARGE SCALE GENOMIC DNA]</scope>
    <source>
        <strain evidence="2 3">THG-B117</strain>
    </source>
</reference>
<dbReference type="PANTHER" id="PTHR36109">
    <property type="entry name" value="MEMBRANE PROTEIN-RELATED"/>
    <property type="match status" value="1"/>
</dbReference>
<keyword evidence="1" id="KW-0812">Transmembrane</keyword>
<name>A0ABS2JLH5_9GAMM</name>
<gene>
    <name evidence="2" type="ORF">ISP20_01840</name>
</gene>
<sequence>MKIRHVYSTVGIGAANRAIQAAREAGIADRDISLVARDDISMDRIPDDRKLVMNDFYPAALRGAVTGGASGLIAGMLALVTPIGLTIAGVGAMALIGVATGAWVSALVGSSVPDVVHREFEQEIREGKILIVIDGDVDTLHRAHHALMALGARHLDFHRATALT</sequence>
<keyword evidence="1" id="KW-0472">Membrane</keyword>
<feature type="transmembrane region" description="Helical" evidence="1">
    <location>
        <begin position="86"/>
        <end position="108"/>
    </location>
</feature>
<dbReference type="Proteomes" id="UP001430065">
    <property type="component" value="Unassembled WGS sequence"/>
</dbReference>
<keyword evidence="1" id="KW-1133">Transmembrane helix</keyword>
<keyword evidence="3" id="KW-1185">Reference proteome</keyword>
<comment type="caution">
    <text evidence="2">The sequence shown here is derived from an EMBL/GenBank/DDBJ whole genome shotgun (WGS) entry which is preliminary data.</text>
</comment>
<dbReference type="PANTHER" id="PTHR36109:SF2">
    <property type="entry name" value="MEMBRANE PROTEIN"/>
    <property type="match status" value="1"/>
</dbReference>
<dbReference type="EMBL" id="JADIKC010000001">
    <property type="protein sequence ID" value="MBM7119889.1"/>
    <property type="molecule type" value="Genomic_DNA"/>
</dbReference>
<evidence type="ECO:0000313" key="2">
    <source>
        <dbReference type="EMBL" id="MBM7119889.1"/>
    </source>
</evidence>
<dbReference type="InterPro" id="IPR052948">
    <property type="entry name" value="Low_temp-induced_all0457"/>
</dbReference>
<evidence type="ECO:0000256" key="1">
    <source>
        <dbReference type="SAM" id="Phobius"/>
    </source>
</evidence>
<proteinExistence type="predicted"/>
<dbReference type="RefSeq" id="WP_204634347.1">
    <property type="nucleotide sequence ID" value="NZ_CP183983.1"/>
</dbReference>
<accession>A0ABS2JLH5</accession>
<evidence type="ECO:0000313" key="3">
    <source>
        <dbReference type="Proteomes" id="UP001430065"/>
    </source>
</evidence>
<feature type="transmembrane region" description="Helical" evidence="1">
    <location>
        <begin position="59"/>
        <end position="80"/>
    </location>
</feature>